<dbReference type="Gene3D" id="3.20.20.80">
    <property type="entry name" value="Glycosidases"/>
    <property type="match status" value="1"/>
</dbReference>
<dbReference type="KEGG" id="ocy:OSSY52_12030"/>
<evidence type="ECO:0000259" key="3">
    <source>
        <dbReference type="SMART" id="SM00642"/>
    </source>
</evidence>
<dbReference type="SUPFAM" id="SSF81296">
    <property type="entry name" value="E set domains"/>
    <property type="match status" value="1"/>
</dbReference>
<keyword evidence="5" id="KW-1185">Reference proteome</keyword>
<feature type="domain" description="Glycosyl hydrolase family 13 catalytic" evidence="3">
    <location>
        <begin position="130"/>
        <end position="566"/>
    </location>
</feature>
<evidence type="ECO:0000256" key="1">
    <source>
        <dbReference type="ARBA" id="ARBA00022801"/>
    </source>
</evidence>
<keyword evidence="1" id="KW-0378">Hydrolase</keyword>
<dbReference type="SMART" id="SM00642">
    <property type="entry name" value="Aamy"/>
    <property type="match status" value="1"/>
</dbReference>
<accession>A0A7G1GAA5</accession>
<dbReference type="InterPro" id="IPR004185">
    <property type="entry name" value="Glyco_hydro_13_lg-like_dom"/>
</dbReference>
<proteinExistence type="predicted"/>
<dbReference type="InterPro" id="IPR017853">
    <property type="entry name" value="GH"/>
</dbReference>
<evidence type="ECO:0000313" key="5">
    <source>
        <dbReference type="Proteomes" id="UP000516361"/>
    </source>
</evidence>
<dbReference type="PANTHER" id="PTHR10357">
    <property type="entry name" value="ALPHA-AMYLASE FAMILY MEMBER"/>
    <property type="match status" value="1"/>
</dbReference>
<reference evidence="4 5" key="1">
    <citation type="submission" date="2018-06" db="EMBL/GenBank/DDBJ databases">
        <title>Genome sequencing of Oceanotoga sp. sy52.</title>
        <authorList>
            <person name="Mori K."/>
        </authorList>
    </citation>
    <scope>NUCLEOTIDE SEQUENCE [LARGE SCALE GENOMIC DNA]</scope>
    <source>
        <strain evidence="5">sy52</strain>
    </source>
</reference>
<dbReference type="InterPro" id="IPR013783">
    <property type="entry name" value="Ig-like_fold"/>
</dbReference>
<dbReference type="InterPro" id="IPR014756">
    <property type="entry name" value="Ig_E-set"/>
</dbReference>
<gene>
    <name evidence="4" type="ORF">OSSY52_12030</name>
</gene>
<dbReference type="PANTHER" id="PTHR10357:SF210">
    <property type="entry name" value="MALTODEXTRIN GLUCOSIDASE"/>
    <property type="match status" value="1"/>
</dbReference>
<keyword evidence="2 4" id="KW-0326">Glycosidase</keyword>
<dbReference type="Gene3D" id="2.60.40.1180">
    <property type="entry name" value="Golgi alpha-mannosidase II"/>
    <property type="match status" value="1"/>
</dbReference>
<dbReference type="AlphaFoldDB" id="A0A7G1GAA5"/>
<dbReference type="InParanoid" id="A0A7G1GAA5"/>
<dbReference type="CDD" id="cd11338">
    <property type="entry name" value="AmyAc_CMD"/>
    <property type="match status" value="1"/>
</dbReference>
<evidence type="ECO:0000256" key="2">
    <source>
        <dbReference type="ARBA" id="ARBA00023295"/>
    </source>
</evidence>
<dbReference type="GO" id="GO:0004553">
    <property type="term" value="F:hydrolase activity, hydrolyzing O-glycosyl compounds"/>
    <property type="evidence" value="ECO:0007669"/>
    <property type="project" value="InterPro"/>
</dbReference>
<protein>
    <submittedName>
        <fullName evidence="4">Alpha-glycosidase</fullName>
    </submittedName>
</protein>
<dbReference type="RefSeq" id="WP_190613379.1">
    <property type="nucleotide sequence ID" value="NZ_AP018712.1"/>
</dbReference>
<sequence>MNGIYSDQTKLYLTPEEPIVGEKVKIRVRVPKYLGKVLGSVYVTPEKNIKKYRNIKMKLIKETELFVYFERSFIMPDRNIHYHFEIELLDKNQKIKYDAMGLVNKRSIHNFVLIPNFKTPEWSHGSIYYQIFVDRFNNGDKTNDPVNDEYIYDGKKIIKKEWNELPSQENGHREFYGGDLKGIMDKIDYLKDLGVETIYLNPIFVSPSPHKYDTQDYENIDPHFGKIVEDTEDIKEKYKVRTTFKSNLKASNSLFLDFVNTLHKNNIKIILDGVFNHCGSYHKWVDELNIYDDGVKNNKNSKYKENFYWNGENYEGWWGYSTLPKLNYSNIKLREYIANIGIKWVDNYKIDGWRLDVADDLGKSKEENIEFWKFFNKKIKSKNKDTIIFAEVYKSPLEWIEKKSWDSIMNYITCMDPVSYFLTGIEKHNDSINESLFMNSNEFIKSVTHALSQLPMNSKFIALNQLSNHDHSRWMTRTTRKIGRINTIGHEEAAKDIDLDVFKIGIMMMFTLPGSPGLYYGDEIGLAGWTDPDNRRPFPWNEVENNKILNFIKKIISIYKKNNALRKGSFEFLNNDGGYLSYGLWNDEKKYIVIINREEIEKNVNIPVWLLEINQGKANLLISNQETNQEELNFNNGNLNFIAPKKSAFIFELKY</sequence>
<dbReference type="Proteomes" id="UP000516361">
    <property type="component" value="Chromosome"/>
</dbReference>
<dbReference type="Gene3D" id="2.60.40.10">
    <property type="entry name" value="Immunoglobulins"/>
    <property type="match status" value="1"/>
</dbReference>
<dbReference type="InterPro" id="IPR013780">
    <property type="entry name" value="Glyco_hydro_b"/>
</dbReference>
<dbReference type="SUPFAM" id="SSF51445">
    <property type="entry name" value="(Trans)glycosidases"/>
    <property type="match status" value="1"/>
</dbReference>
<organism evidence="4 5">
    <name type="scientific">Tepiditoga spiralis</name>
    <dbReference type="NCBI Taxonomy" id="2108365"/>
    <lineage>
        <taxon>Bacteria</taxon>
        <taxon>Thermotogati</taxon>
        <taxon>Thermotogota</taxon>
        <taxon>Thermotogae</taxon>
        <taxon>Petrotogales</taxon>
        <taxon>Petrotogaceae</taxon>
        <taxon>Tepiditoga</taxon>
    </lineage>
</organism>
<name>A0A7G1GAA5_9BACT</name>
<dbReference type="GO" id="GO:0005975">
    <property type="term" value="P:carbohydrate metabolic process"/>
    <property type="evidence" value="ECO:0007669"/>
    <property type="project" value="InterPro"/>
</dbReference>
<evidence type="ECO:0000313" key="4">
    <source>
        <dbReference type="EMBL" id="BBE31062.1"/>
    </source>
</evidence>
<dbReference type="Pfam" id="PF00128">
    <property type="entry name" value="Alpha-amylase"/>
    <property type="match status" value="2"/>
</dbReference>
<dbReference type="CDD" id="cd02857">
    <property type="entry name" value="E_set_CDase_PDE_N"/>
    <property type="match status" value="1"/>
</dbReference>
<dbReference type="EMBL" id="AP018712">
    <property type="protein sequence ID" value="BBE31062.1"/>
    <property type="molecule type" value="Genomic_DNA"/>
</dbReference>
<dbReference type="InterPro" id="IPR006047">
    <property type="entry name" value="GH13_cat_dom"/>
</dbReference>